<feature type="signal peptide" evidence="1">
    <location>
        <begin position="1"/>
        <end position="21"/>
    </location>
</feature>
<organism evidence="2 3">
    <name type="scientific">Pontibacter cellulosilyticus</name>
    <dbReference type="NCBI Taxonomy" id="1720253"/>
    <lineage>
        <taxon>Bacteria</taxon>
        <taxon>Pseudomonadati</taxon>
        <taxon>Bacteroidota</taxon>
        <taxon>Cytophagia</taxon>
        <taxon>Cytophagales</taxon>
        <taxon>Hymenobacteraceae</taxon>
        <taxon>Pontibacter</taxon>
    </lineage>
</organism>
<dbReference type="Pfam" id="PF00300">
    <property type="entry name" value="His_Phos_1"/>
    <property type="match status" value="1"/>
</dbReference>
<sequence length="279" mass="31410">MKKLFSVLGVYLLIFATPSVAQHKKGTELVIDKIAAKYRELSTNAEFVKVNGTPVAQHTRFIQPEDAVVEDYSNLRQIALIRHGEPDLEKNGKFSYDEARKFLINYDSVGIIRPDKPFLTVQKPEEVSIFCSSINRAKATANYLFGNDSVITVSPEFREFETTLGKFSPKMRMPIKVWTAAARVKWILGIDRDGIESFSEAKARAHNAAKRLADATEENSKAVLVAHGFLNRYIKEDLEKMGWRVVRDGGNGYFGTTILVKLDENKKDDKEHIALNAGQ</sequence>
<keyword evidence="1" id="KW-0732">Signal</keyword>
<dbReference type="RefSeq" id="WP_187065522.1">
    <property type="nucleotide sequence ID" value="NZ_JACRVF010000001.1"/>
</dbReference>
<proteinExistence type="predicted"/>
<dbReference type="EMBL" id="JACRVF010000001">
    <property type="protein sequence ID" value="MBC5991520.1"/>
    <property type="molecule type" value="Genomic_DNA"/>
</dbReference>
<gene>
    <name evidence="2" type="ORF">H8S84_01570</name>
</gene>
<feature type="chain" id="PRO_5038033471" evidence="1">
    <location>
        <begin position="22"/>
        <end position="279"/>
    </location>
</feature>
<protein>
    <submittedName>
        <fullName evidence="2">Histidine phosphatase family protein</fullName>
    </submittedName>
</protein>
<dbReference type="InterPro" id="IPR013078">
    <property type="entry name" value="His_Pase_superF_clade-1"/>
</dbReference>
<evidence type="ECO:0000313" key="3">
    <source>
        <dbReference type="Proteomes" id="UP000603640"/>
    </source>
</evidence>
<dbReference type="Proteomes" id="UP000603640">
    <property type="component" value="Unassembled WGS sequence"/>
</dbReference>
<dbReference type="Gene3D" id="3.40.50.1240">
    <property type="entry name" value="Phosphoglycerate mutase-like"/>
    <property type="match status" value="1"/>
</dbReference>
<reference evidence="2" key="1">
    <citation type="submission" date="2020-08" db="EMBL/GenBank/DDBJ databases">
        <title>Pontibacter sp. SD6 16S ribosomal RNA gene Genome sequencing and assembly.</title>
        <authorList>
            <person name="Kang M."/>
        </authorList>
    </citation>
    <scope>NUCLEOTIDE SEQUENCE</scope>
    <source>
        <strain evidence="2">SD6</strain>
    </source>
</reference>
<evidence type="ECO:0000313" key="2">
    <source>
        <dbReference type="EMBL" id="MBC5991520.1"/>
    </source>
</evidence>
<dbReference type="AlphaFoldDB" id="A0A923N6R2"/>
<dbReference type="InterPro" id="IPR029033">
    <property type="entry name" value="His_PPase_superfam"/>
</dbReference>
<dbReference type="SUPFAM" id="SSF53254">
    <property type="entry name" value="Phosphoglycerate mutase-like"/>
    <property type="match status" value="1"/>
</dbReference>
<name>A0A923N6R2_9BACT</name>
<evidence type="ECO:0000256" key="1">
    <source>
        <dbReference type="SAM" id="SignalP"/>
    </source>
</evidence>
<keyword evidence="3" id="KW-1185">Reference proteome</keyword>
<accession>A0A923N6R2</accession>
<comment type="caution">
    <text evidence="2">The sequence shown here is derived from an EMBL/GenBank/DDBJ whole genome shotgun (WGS) entry which is preliminary data.</text>
</comment>